<evidence type="ECO:0000313" key="1">
    <source>
        <dbReference type="EMBL" id="CAG7822517.1"/>
    </source>
</evidence>
<dbReference type="Proteomes" id="UP000708208">
    <property type="component" value="Unassembled WGS sequence"/>
</dbReference>
<reference evidence="1" key="1">
    <citation type="submission" date="2021-06" db="EMBL/GenBank/DDBJ databases">
        <authorList>
            <person name="Hodson N. C."/>
            <person name="Mongue J. A."/>
            <person name="Jaron S. K."/>
        </authorList>
    </citation>
    <scope>NUCLEOTIDE SEQUENCE</scope>
</reference>
<evidence type="ECO:0000313" key="2">
    <source>
        <dbReference type="Proteomes" id="UP000708208"/>
    </source>
</evidence>
<accession>A0A8J2KYT5</accession>
<comment type="caution">
    <text evidence="1">The sequence shown here is derived from an EMBL/GenBank/DDBJ whole genome shotgun (WGS) entry which is preliminary data.</text>
</comment>
<dbReference type="EMBL" id="CAJVCH010526586">
    <property type="protein sequence ID" value="CAG7822517.1"/>
    <property type="molecule type" value="Genomic_DNA"/>
</dbReference>
<feature type="non-terminal residue" evidence="1">
    <location>
        <position position="1"/>
    </location>
</feature>
<proteinExistence type="predicted"/>
<gene>
    <name evidence="1" type="ORF">AFUS01_LOCUS32786</name>
</gene>
<organism evidence="1 2">
    <name type="scientific">Allacma fusca</name>
    <dbReference type="NCBI Taxonomy" id="39272"/>
    <lineage>
        <taxon>Eukaryota</taxon>
        <taxon>Metazoa</taxon>
        <taxon>Ecdysozoa</taxon>
        <taxon>Arthropoda</taxon>
        <taxon>Hexapoda</taxon>
        <taxon>Collembola</taxon>
        <taxon>Symphypleona</taxon>
        <taxon>Sminthuridae</taxon>
        <taxon>Allacma</taxon>
    </lineage>
</organism>
<keyword evidence="2" id="KW-1185">Reference proteome</keyword>
<protein>
    <submittedName>
        <fullName evidence="1">Uncharacterized protein</fullName>
    </submittedName>
</protein>
<name>A0A8J2KYT5_9HEXA</name>
<sequence length="15" mass="1793">WKKEAKLNKFSMIIG</sequence>